<dbReference type="PATRIC" id="fig|1603606.3.peg.489"/>
<proteinExistence type="predicted"/>
<evidence type="ECO:0000256" key="1">
    <source>
        <dbReference type="SAM" id="SignalP"/>
    </source>
</evidence>
<sequence>MNRWICKGVYPALAGLLFMPLAGCGKPSPPVTYYNLVPTATAAPPSPPTLSDTLAVGVGPVSFPESLERAQIAVRIDEQRLKFSEFHRWSGSLAEDFARVLLEDLSASLPGTARLAIYPWGQYFHPTRRVIIDVRRFDGTPGGEAVLEARWTVSDGEGKILFGSRKSVIRTSAAGDDFLNLVKAQSESVAELAREIALALTGP</sequence>
<dbReference type="OrthoDB" id="5372878at2"/>
<dbReference type="Proteomes" id="UP000057158">
    <property type="component" value="Chromosome"/>
</dbReference>
<name>A0A0M4DFG7_9BACT</name>
<gene>
    <name evidence="3" type="ORF">DSOUD_0451</name>
</gene>
<dbReference type="AlphaFoldDB" id="A0A0M4DFG7"/>
<dbReference type="RefSeq" id="WP_053549469.1">
    <property type="nucleotide sequence ID" value="NZ_CP010802.1"/>
</dbReference>
<dbReference type="SUPFAM" id="SSF159594">
    <property type="entry name" value="XCC0632-like"/>
    <property type="match status" value="1"/>
</dbReference>
<dbReference type="EMBL" id="CP010802">
    <property type="protein sequence ID" value="ALC15245.1"/>
    <property type="molecule type" value="Genomic_DNA"/>
</dbReference>
<dbReference type="Pfam" id="PF03886">
    <property type="entry name" value="ABC_trans_aux"/>
    <property type="match status" value="1"/>
</dbReference>
<organism evidence="3 4">
    <name type="scientific">Desulfuromonas soudanensis</name>
    <dbReference type="NCBI Taxonomy" id="1603606"/>
    <lineage>
        <taxon>Bacteria</taxon>
        <taxon>Pseudomonadati</taxon>
        <taxon>Thermodesulfobacteriota</taxon>
        <taxon>Desulfuromonadia</taxon>
        <taxon>Desulfuromonadales</taxon>
        <taxon>Desulfuromonadaceae</taxon>
        <taxon>Desulfuromonas</taxon>
    </lineage>
</organism>
<evidence type="ECO:0000313" key="4">
    <source>
        <dbReference type="Proteomes" id="UP000057158"/>
    </source>
</evidence>
<dbReference type="KEGG" id="des:DSOUD_0451"/>
<protein>
    <submittedName>
        <fullName evidence="3">Putative lipoprotein YmbA</fullName>
    </submittedName>
</protein>
<evidence type="ECO:0000259" key="2">
    <source>
        <dbReference type="Pfam" id="PF03886"/>
    </source>
</evidence>
<feature type="chain" id="PRO_5005792244" evidence="1">
    <location>
        <begin position="26"/>
        <end position="203"/>
    </location>
</feature>
<feature type="signal peptide" evidence="1">
    <location>
        <begin position="1"/>
        <end position="25"/>
    </location>
</feature>
<keyword evidence="1" id="KW-0732">Signal</keyword>
<dbReference type="InterPro" id="IPR005586">
    <property type="entry name" value="ABC_trans_aux"/>
</dbReference>
<dbReference type="STRING" id="1603606.DSOUD_0451"/>
<dbReference type="Gene3D" id="3.40.50.10610">
    <property type="entry name" value="ABC-type transport auxiliary lipoprotein component"/>
    <property type="match status" value="1"/>
</dbReference>
<reference evidence="3 4" key="1">
    <citation type="submission" date="2015-07" db="EMBL/GenBank/DDBJ databases">
        <title>Isolation and Genomic Characterization of a Novel Halophilic Metal-Reducing Deltaproteobacterium from the Deep Subsurface.</title>
        <authorList>
            <person name="Badalamenti J.P."/>
            <person name="Summers Z.M."/>
            <person name="Gralnick J.A."/>
            <person name="Bond D.R."/>
        </authorList>
    </citation>
    <scope>NUCLEOTIDE SEQUENCE [LARGE SCALE GENOMIC DNA]</scope>
    <source>
        <strain evidence="3 4">WTL</strain>
    </source>
</reference>
<accession>A0A0M4DFG7</accession>
<feature type="domain" description="ABC-type transport auxiliary lipoprotein component" evidence="2">
    <location>
        <begin position="34"/>
        <end position="197"/>
    </location>
</feature>
<evidence type="ECO:0000313" key="3">
    <source>
        <dbReference type="EMBL" id="ALC15245.1"/>
    </source>
</evidence>
<keyword evidence="3" id="KW-0449">Lipoprotein</keyword>
<keyword evidence="4" id="KW-1185">Reference proteome</keyword>